<keyword evidence="5" id="KW-1185">Reference proteome</keyword>
<name>A0ABW4S260_9RHOB</name>
<dbReference type="PANTHER" id="PTHR43428">
    <property type="entry name" value="ARSENATE REDUCTASE"/>
    <property type="match status" value="1"/>
</dbReference>
<accession>A0ABW4S260</accession>
<evidence type="ECO:0000259" key="3">
    <source>
        <dbReference type="SMART" id="SM00226"/>
    </source>
</evidence>
<dbReference type="InterPro" id="IPR036196">
    <property type="entry name" value="Ptyr_pPase_sf"/>
</dbReference>
<dbReference type="SUPFAM" id="SSF52788">
    <property type="entry name" value="Phosphotyrosine protein phosphatases I"/>
    <property type="match status" value="1"/>
</dbReference>
<feature type="domain" description="Phosphotyrosine protein phosphatase I" evidence="3">
    <location>
        <begin position="7"/>
        <end position="148"/>
    </location>
</feature>
<sequence>MAGRFPSSVLFCCDHNAVRSPMAEGLMKKFYGQRAYVQSAGVKNDLDIDGFAVTVSHELGVELDRHRVRSFDEMKEWGDDLSGFDLVVALSPASQRQALELTRFYHLDVEYWPILDPTGIGESREAKLSAYRQTRDQIRDRILERFGPPDNDPEQTPDHKEEP</sequence>
<dbReference type="Gene3D" id="3.40.50.2300">
    <property type="match status" value="1"/>
</dbReference>
<dbReference type="InterPro" id="IPR023485">
    <property type="entry name" value="Ptyr_pPase"/>
</dbReference>
<evidence type="ECO:0000256" key="1">
    <source>
        <dbReference type="ARBA" id="ARBA00022849"/>
    </source>
</evidence>
<dbReference type="Proteomes" id="UP001597353">
    <property type="component" value="Unassembled WGS sequence"/>
</dbReference>
<dbReference type="EMBL" id="JBHUGH010000003">
    <property type="protein sequence ID" value="MFD1911411.1"/>
    <property type="molecule type" value="Genomic_DNA"/>
</dbReference>
<organism evidence="4 5">
    <name type="scientific">Halodurantibacterium flavum</name>
    <dbReference type="NCBI Taxonomy" id="1382802"/>
    <lineage>
        <taxon>Bacteria</taxon>
        <taxon>Pseudomonadati</taxon>
        <taxon>Pseudomonadota</taxon>
        <taxon>Alphaproteobacteria</taxon>
        <taxon>Rhodobacterales</taxon>
        <taxon>Paracoccaceae</taxon>
        <taxon>Halodurantibacterium</taxon>
    </lineage>
</organism>
<dbReference type="PANTHER" id="PTHR43428:SF1">
    <property type="entry name" value="ARSENATE REDUCTASE"/>
    <property type="match status" value="1"/>
</dbReference>
<keyword evidence="1" id="KW-0059">Arsenical resistance</keyword>
<protein>
    <submittedName>
        <fullName evidence="4">Low molecular weight phosphatase family protein</fullName>
    </submittedName>
</protein>
<evidence type="ECO:0000256" key="2">
    <source>
        <dbReference type="SAM" id="MobiDB-lite"/>
    </source>
</evidence>
<proteinExistence type="predicted"/>
<feature type="region of interest" description="Disordered" evidence="2">
    <location>
        <begin position="139"/>
        <end position="163"/>
    </location>
</feature>
<dbReference type="SMART" id="SM00226">
    <property type="entry name" value="LMWPc"/>
    <property type="match status" value="1"/>
</dbReference>
<dbReference type="RefSeq" id="WP_390259741.1">
    <property type="nucleotide sequence ID" value="NZ_JBHUGH010000003.1"/>
</dbReference>
<comment type="caution">
    <text evidence="4">The sequence shown here is derived from an EMBL/GenBank/DDBJ whole genome shotgun (WGS) entry which is preliminary data.</text>
</comment>
<gene>
    <name evidence="4" type="ORF">ACFSGJ_04190</name>
</gene>
<dbReference type="Pfam" id="PF01451">
    <property type="entry name" value="LMWPc"/>
    <property type="match status" value="1"/>
</dbReference>
<evidence type="ECO:0000313" key="4">
    <source>
        <dbReference type="EMBL" id="MFD1911411.1"/>
    </source>
</evidence>
<evidence type="ECO:0000313" key="5">
    <source>
        <dbReference type="Proteomes" id="UP001597353"/>
    </source>
</evidence>
<reference evidence="5" key="1">
    <citation type="journal article" date="2019" name="Int. J. Syst. Evol. Microbiol.">
        <title>The Global Catalogue of Microorganisms (GCM) 10K type strain sequencing project: providing services to taxonomists for standard genome sequencing and annotation.</title>
        <authorList>
            <consortium name="The Broad Institute Genomics Platform"/>
            <consortium name="The Broad Institute Genome Sequencing Center for Infectious Disease"/>
            <person name="Wu L."/>
            <person name="Ma J."/>
        </authorList>
    </citation>
    <scope>NUCLEOTIDE SEQUENCE [LARGE SCALE GENOMIC DNA]</scope>
    <source>
        <strain evidence="5">CGMCC 4.7242</strain>
    </source>
</reference>